<keyword evidence="7" id="KW-1185">Reference proteome</keyword>
<keyword evidence="2" id="KW-0378">Hydrolase</keyword>
<dbReference type="AlphaFoldDB" id="A0A183EAE3"/>
<accession>A0A183EAE3</accession>
<dbReference type="GO" id="GO:0043139">
    <property type="term" value="F:5'-3' DNA helicase activity"/>
    <property type="evidence" value="ECO:0007669"/>
    <property type="project" value="TreeGrafter"/>
</dbReference>
<dbReference type="Pfam" id="PF13087">
    <property type="entry name" value="AAA_12"/>
    <property type="match status" value="1"/>
</dbReference>
<sequence>MAKVCEGYDVPLNSSVEASQGKEVEIAIVITTRAASPANTPDLGFVGDPQRAAVALSRARQGQIVVGYFETLFRTSYWRGLLKSFNEKILIVGQDYVEHLKSQKANYINGILLDDAYTPSAIDLPWAPREY</sequence>
<evidence type="ECO:0000256" key="4">
    <source>
        <dbReference type="ARBA" id="ARBA00022840"/>
    </source>
</evidence>
<dbReference type="WBParaSite" id="GPUH_0001795901-mRNA-1">
    <property type="protein sequence ID" value="GPUH_0001795901-mRNA-1"/>
    <property type="gene ID" value="GPUH_0001795901"/>
</dbReference>
<evidence type="ECO:0000313" key="7">
    <source>
        <dbReference type="Proteomes" id="UP000271098"/>
    </source>
</evidence>
<organism evidence="8">
    <name type="scientific">Gongylonema pulchrum</name>
    <dbReference type="NCBI Taxonomy" id="637853"/>
    <lineage>
        <taxon>Eukaryota</taxon>
        <taxon>Metazoa</taxon>
        <taxon>Ecdysozoa</taxon>
        <taxon>Nematoda</taxon>
        <taxon>Chromadorea</taxon>
        <taxon>Rhabditida</taxon>
        <taxon>Spirurina</taxon>
        <taxon>Spiruromorpha</taxon>
        <taxon>Spiruroidea</taxon>
        <taxon>Gongylonematidae</taxon>
        <taxon>Gongylonema</taxon>
    </lineage>
</organism>
<keyword evidence="3" id="KW-0347">Helicase</keyword>
<dbReference type="GO" id="GO:0016787">
    <property type="term" value="F:hydrolase activity"/>
    <property type="evidence" value="ECO:0007669"/>
    <property type="project" value="UniProtKB-KW"/>
</dbReference>
<dbReference type="GO" id="GO:0005524">
    <property type="term" value="F:ATP binding"/>
    <property type="evidence" value="ECO:0007669"/>
    <property type="project" value="UniProtKB-KW"/>
</dbReference>
<keyword evidence="1" id="KW-0547">Nucleotide-binding</keyword>
<dbReference type="InterPro" id="IPR050534">
    <property type="entry name" value="Coronavir_polyprotein_1ab"/>
</dbReference>
<reference evidence="8" key="1">
    <citation type="submission" date="2016-06" db="UniProtKB">
        <authorList>
            <consortium name="WormBaseParasite"/>
        </authorList>
    </citation>
    <scope>IDENTIFICATION</scope>
</reference>
<dbReference type="InterPro" id="IPR027417">
    <property type="entry name" value="P-loop_NTPase"/>
</dbReference>
<dbReference type="Gene3D" id="3.40.50.300">
    <property type="entry name" value="P-loop containing nucleotide triphosphate hydrolases"/>
    <property type="match status" value="1"/>
</dbReference>
<reference evidence="6 7" key="2">
    <citation type="submission" date="2018-11" db="EMBL/GenBank/DDBJ databases">
        <authorList>
            <consortium name="Pathogen Informatics"/>
        </authorList>
    </citation>
    <scope>NUCLEOTIDE SEQUENCE [LARGE SCALE GENOMIC DNA]</scope>
</reference>
<dbReference type="PANTHER" id="PTHR43788">
    <property type="entry name" value="DNA2/NAM7 HELICASE FAMILY MEMBER"/>
    <property type="match status" value="1"/>
</dbReference>
<dbReference type="OrthoDB" id="5851052at2759"/>
<proteinExistence type="predicted"/>
<feature type="domain" description="DNA2/NAM7 helicase-like C-terminal" evidence="5">
    <location>
        <begin position="14"/>
        <end position="67"/>
    </location>
</feature>
<evidence type="ECO:0000313" key="8">
    <source>
        <dbReference type="WBParaSite" id="GPUH_0001795901-mRNA-1"/>
    </source>
</evidence>
<name>A0A183EAE3_9BILA</name>
<dbReference type="PANTHER" id="PTHR43788:SF16">
    <property type="entry name" value="HELICASE WITH ZINC FINGER 2"/>
    <property type="match status" value="1"/>
</dbReference>
<protein>
    <submittedName>
        <fullName evidence="8">AAA_12 domain-containing protein</fullName>
    </submittedName>
</protein>
<gene>
    <name evidence="6" type="ORF">GPUH_LOCUS17934</name>
</gene>
<evidence type="ECO:0000256" key="2">
    <source>
        <dbReference type="ARBA" id="ARBA00022801"/>
    </source>
</evidence>
<dbReference type="Proteomes" id="UP000271098">
    <property type="component" value="Unassembled WGS sequence"/>
</dbReference>
<evidence type="ECO:0000256" key="1">
    <source>
        <dbReference type="ARBA" id="ARBA00022741"/>
    </source>
</evidence>
<keyword evidence="4" id="KW-0067">ATP-binding</keyword>
<evidence type="ECO:0000259" key="5">
    <source>
        <dbReference type="Pfam" id="PF13087"/>
    </source>
</evidence>
<dbReference type="EMBL" id="UYRT01085915">
    <property type="protein sequence ID" value="VDN30723.1"/>
    <property type="molecule type" value="Genomic_DNA"/>
</dbReference>
<dbReference type="InterPro" id="IPR041679">
    <property type="entry name" value="DNA2/NAM7-like_C"/>
</dbReference>
<evidence type="ECO:0000256" key="3">
    <source>
        <dbReference type="ARBA" id="ARBA00022806"/>
    </source>
</evidence>
<evidence type="ECO:0000313" key="6">
    <source>
        <dbReference type="EMBL" id="VDN30723.1"/>
    </source>
</evidence>